<dbReference type="InterPro" id="IPR009003">
    <property type="entry name" value="Peptidase_S1_PA"/>
</dbReference>
<evidence type="ECO:0000256" key="9">
    <source>
        <dbReference type="ARBA" id="ARBA00022737"/>
    </source>
</evidence>
<dbReference type="InterPro" id="IPR011782">
    <property type="entry name" value="Pept_S1C_Do"/>
</dbReference>
<evidence type="ECO:0000256" key="3">
    <source>
        <dbReference type="ARBA" id="ARBA00004418"/>
    </source>
</evidence>
<evidence type="ECO:0000256" key="5">
    <source>
        <dbReference type="ARBA" id="ARBA00013035"/>
    </source>
</evidence>
<sequence length="468" mass="49304">MIAQKNFLAVVAGVALFAQTLVAHAELPDFTPLVENASPAVVNISTKQTTPVRGGPAQMPDLEGIPPMFRDFFERGMPQQPDRQREVQSLGSGFIISEDGYILTNNHVVADADEIMVRLPDRSEQKAKLVGADPRSDVALLKIDGDDLPIVQIGNSEQLKAGEWVVAIGSPFGFDHTVTAGVVSATGRSLPNESYVPFIQTDVAINPGNSGGPLFNLDGEVVGINSQIFTRSGGFMGLSFAIPIDVAMDVANQLREDGKVSRGWLGVVIQEVNKDLAESFGLERPAGALVAQVMDGGPAAKGGLKVGDVILSLDGKAIDMSGDLPHLVGAMKPGSSAKLEVVREGDRKTLTLEIGALPEDGDLLASAGGSGGAMSSDNRLGVSVTELTDAQRQSLEISGGVVIRDVSQGPAAMIGLRPGDVITHLNNEAIDSVKTFSKVVKALPKNRSVSMRVLREGRASFITFRLPD</sequence>
<feature type="binding site" evidence="16">
    <location>
        <position position="107"/>
    </location>
    <ligand>
        <name>substrate</name>
    </ligand>
</feature>
<protein>
    <recommendedName>
        <fullName evidence="6">Probable periplasmic serine endoprotease DegP-like</fullName>
        <ecNumber evidence="5">3.4.21.107</ecNumber>
    </recommendedName>
    <alternativeName>
        <fullName evidence="14">Protease Do</fullName>
    </alternativeName>
</protein>
<evidence type="ECO:0000256" key="1">
    <source>
        <dbReference type="ARBA" id="ARBA00001772"/>
    </source>
</evidence>
<evidence type="ECO:0000256" key="17">
    <source>
        <dbReference type="SAM" id="SignalP"/>
    </source>
</evidence>
<comment type="similarity">
    <text evidence="4">Belongs to the peptidase S1C family.</text>
</comment>
<dbReference type="EMBL" id="CP007441">
    <property type="protein sequence ID" value="AHL75379.1"/>
    <property type="molecule type" value="Genomic_DNA"/>
</dbReference>
<dbReference type="PRINTS" id="PR00834">
    <property type="entry name" value="PROTEASES2C"/>
</dbReference>
<comment type="function">
    <text evidence="2">Might be efficient in the degradation of transiently denatured and unfolded proteins which accumulate in the periplasm following stress conditions.</text>
</comment>
<dbReference type="Gene3D" id="2.40.10.120">
    <property type="match status" value="1"/>
</dbReference>
<feature type="domain" description="PDZ" evidence="18">
    <location>
        <begin position="375"/>
        <end position="457"/>
    </location>
</feature>
<keyword evidence="9" id="KW-0677">Repeat</keyword>
<gene>
    <name evidence="19" type="ORF">CH92_09740</name>
</gene>
<dbReference type="GO" id="GO:0004252">
    <property type="term" value="F:serine-type endopeptidase activity"/>
    <property type="evidence" value="ECO:0007669"/>
    <property type="project" value="InterPro"/>
</dbReference>
<evidence type="ECO:0000313" key="20">
    <source>
        <dbReference type="Proteomes" id="UP000019522"/>
    </source>
</evidence>
<dbReference type="Pfam" id="PF13365">
    <property type="entry name" value="Trypsin_2"/>
    <property type="match status" value="1"/>
</dbReference>
<accession>W8QYK0</accession>
<dbReference type="Gene3D" id="2.30.42.60">
    <property type="match status" value="1"/>
</dbReference>
<keyword evidence="12" id="KW-0720">Serine protease</keyword>
<evidence type="ECO:0000256" key="2">
    <source>
        <dbReference type="ARBA" id="ARBA00002610"/>
    </source>
</evidence>
<organism evidence="19 20">
    <name type="scientific">Stutzerimonas stutzeri</name>
    <name type="common">Pseudomonas stutzeri</name>
    <dbReference type="NCBI Taxonomy" id="316"/>
    <lineage>
        <taxon>Bacteria</taxon>
        <taxon>Pseudomonadati</taxon>
        <taxon>Pseudomonadota</taxon>
        <taxon>Gammaproteobacteria</taxon>
        <taxon>Pseudomonadales</taxon>
        <taxon>Pseudomonadaceae</taxon>
        <taxon>Stutzerimonas</taxon>
    </lineage>
</organism>
<dbReference type="EC" id="3.4.21.107" evidence="5"/>
<feature type="binding site" evidence="16">
    <location>
        <position position="137"/>
    </location>
    <ligand>
        <name>substrate</name>
    </ligand>
</feature>
<dbReference type="SMART" id="SM00228">
    <property type="entry name" value="PDZ"/>
    <property type="match status" value="2"/>
</dbReference>
<dbReference type="PANTHER" id="PTHR22939">
    <property type="entry name" value="SERINE PROTEASE FAMILY S1C HTRA-RELATED"/>
    <property type="match status" value="1"/>
</dbReference>
<feature type="active site" description="Charge relay system" evidence="15">
    <location>
        <position position="137"/>
    </location>
</feature>
<proteinExistence type="inferred from homology"/>
<dbReference type="InterPro" id="IPR001478">
    <property type="entry name" value="PDZ"/>
</dbReference>
<name>W8QYK0_STUST</name>
<evidence type="ECO:0000256" key="13">
    <source>
        <dbReference type="ARBA" id="ARBA00023016"/>
    </source>
</evidence>
<feature type="active site" description="Charge relay system" evidence="15">
    <location>
        <position position="210"/>
    </location>
</feature>
<comment type="catalytic activity">
    <reaction evidence="1">
        <text>Acts on substrates that are at least partially unfolded. The cleavage site P1 residue is normally between a pair of hydrophobic residues, such as Val-|-Val.</text>
        <dbReference type="EC" id="3.4.21.107"/>
    </reaction>
</comment>
<dbReference type="PATRIC" id="fig|316.77.peg.1947"/>
<evidence type="ECO:0000259" key="18">
    <source>
        <dbReference type="PROSITE" id="PS50106"/>
    </source>
</evidence>
<dbReference type="NCBIfam" id="TIGR02037">
    <property type="entry name" value="degP_htrA_DO"/>
    <property type="match status" value="1"/>
</dbReference>
<feature type="chain" id="PRO_5038588591" description="Probable periplasmic serine endoprotease DegP-like" evidence="17">
    <location>
        <begin position="26"/>
        <end position="468"/>
    </location>
</feature>
<evidence type="ECO:0000256" key="15">
    <source>
        <dbReference type="PIRSR" id="PIRSR611782-1"/>
    </source>
</evidence>
<evidence type="ECO:0000256" key="8">
    <source>
        <dbReference type="ARBA" id="ARBA00022729"/>
    </source>
</evidence>
<feature type="active site" description="Charge relay system" evidence="15">
    <location>
        <position position="107"/>
    </location>
</feature>
<dbReference type="KEGG" id="pstt:CH92_09740"/>
<evidence type="ECO:0000256" key="11">
    <source>
        <dbReference type="ARBA" id="ARBA00022801"/>
    </source>
</evidence>
<keyword evidence="8 17" id="KW-0732">Signal</keyword>
<evidence type="ECO:0000256" key="7">
    <source>
        <dbReference type="ARBA" id="ARBA00022670"/>
    </source>
</evidence>
<dbReference type="CDD" id="cd10839">
    <property type="entry name" value="cpPDZ1_DegP-like"/>
    <property type="match status" value="1"/>
</dbReference>
<dbReference type="Pfam" id="PF13180">
    <property type="entry name" value="PDZ_2"/>
    <property type="match status" value="2"/>
</dbReference>
<dbReference type="RefSeq" id="WP_025241557.1">
    <property type="nucleotide sequence ID" value="NZ_CP007441.1"/>
</dbReference>
<evidence type="ECO:0000256" key="12">
    <source>
        <dbReference type="ARBA" id="ARBA00022825"/>
    </source>
</evidence>
<dbReference type="SUPFAM" id="SSF50156">
    <property type="entry name" value="PDZ domain-like"/>
    <property type="match status" value="2"/>
</dbReference>
<comment type="subcellular location">
    <subcellularLocation>
        <location evidence="3">Periplasm</location>
    </subcellularLocation>
</comment>
<reference evidence="20" key="1">
    <citation type="journal article" date="2014" name="Genome Announc.">
        <title>Complete Genome Sequence of the Highly Transformable Pseudomonas stutzeri Strain 28a24.</title>
        <authorList>
            <person name="Smith B.A."/>
            <person name="Dougherty K.M."/>
            <person name="Baltrus D.A."/>
        </authorList>
    </citation>
    <scope>NUCLEOTIDE SEQUENCE [LARGE SCALE GENOMIC DNA]</scope>
    <source>
        <strain evidence="20">28a24</strain>
    </source>
</reference>
<feature type="signal peptide" evidence="17">
    <location>
        <begin position="1"/>
        <end position="25"/>
    </location>
</feature>
<evidence type="ECO:0000313" key="19">
    <source>
        <dbReference type="EMBL" id="AHL75379.1"/>
    </source>
</evidence>
<evidence type="ECO:0000256" key="4">
    <source>
        <dbReference type="ARBA" id="ARBA00010541"/>
    </source>
</evidence>
<keyword evidence="13" id="KW-0346">Stress response</keyword>
<dbReference type="FunFam" id="2.40.10.120:FF:000007">
    <property type="entry name" value="Periplasmic serine endoprotease DegP-like"/>
    <property type="match status" value="1"/>
</dbReference>
<reference evidence="19 20" key="2">
    <citation type="submission" date="2014-03" db="EMBL/GenBank/DDBJ databases">
        <authorList>
            <person name="Baltrus D."/>
            <person name="Dougherty K."/>
        </authorList>
    </citation>
    <scope>NUCLEOTIDE SEQUENCE</scope>
    <source>
        <strain evidence="19 20">28a24</strain>
    </source>
</reference>
<evidence type="ECO:0000256" key="10">
    <source>
        <dbReference type="ARBA" id="ARBA00022764"/>
    </source>
</evidence>
<evidence type="ECO:0000256" key="14">
    <source>
        <dbReference type="ARBA" id="ARBA00032850"/>
    </source>
</evidence>
<dbReference type="GO" id="GO:0006508">
    <property type="term" value="P:proteolysis"/>
    <property type="evidence" value="ECO:0007669"/>
    <property type="project" value="UniProtKB-KW"/>
</dbReference>
<dbReference type="Gene3D" id="2.30.42.10">
    <property type="match status" value="1"/>
</dbReference>
<dbReference type="InterPro" id="IPR036034">
    <property type="entry name" value="PDZ_sf"/>
</dbReference>
<dbReference type="AlphaFoldDB" id="W8QYK0"/>
<feature type="domain" description="PDZ" evidence="18">
    <location>
        <begin position="259"/>
        <end position="318"/>
    </location>
</feature>
<dbReference type="GO" id="GO:0042597">
    <property type="term" value="C:periplasmic space"/>
    <property type="evidence" value="ECO:0007669"/>
    <property type="project" value="UniProtKB-SubCell"/>
</dbReference>
<dbReference type="Proteomes" id="UP000019522">
    <property type="component" value="Chromosome"/>
</dbReference>
<dbReference type="PROSITE" id="PS50106">
    <property type="entry name" value="PDZ"/>
    <property type="match status" value="2"/>
</dbReference>
<dbReference type="SUPFAM" id="SSF50494">
    <property type="entry name" value="Trypsin-like serine proteases"/>
    <property type="match status" value="1"/>
</dbReference>
<evidence type="ECO:0000256" key="16">
    <source>
        <dbReference type="PIRSR" id="PIRSR611782-2"/>
    </source>
</evidence>
<feature type="binding site" evidence="16">
    <location>
        <begin position="208"/>
        <end position="210"/>
    </location>
    <ligand>
        <name>substrate</name>
    </ligand>
</feature>
<evidence type="ECO:0000256" key="6">
    <source>
        <dbReference type="ARBA" id="ARBA00013958"/>
    </source>
</evidence>
<dbReference type="PANTHER" id="PTHR22939:SF130">
    <property type="entry name" value="PERIPLASMIC SERINE ENDOPROTEASE DEGP-LIKE-RELATED"/>
    <property type="match status" value="1"/>
</dbReference>
<keyword evidence="11" id="KW-0378">Hydrolase</keyword>
<keyword evidence="10" id="KW-0574">Periplasm</keyword>
<keyword evidence="7" id="KW-0645">Protease</keyword>
<dbReference type="OrthoDB" id="9758917at2"/>
<dbReference type="InterPro" id="IPR001940">
    <property type="entry name" value="Peptidase_S1C"/>
</dbReference>